<evidence type="ECO:0000256" key="5">
    <source>
        <dbReference type="ARBA" id="ARBA00023136"/>
    </source>
</evidence>
<evidence type="ECO:0000256" key="4">
    <source>
        <dbReference type="ARBA" id="ARBA00022989"/>
    </source>
</evidence>
<dbReference type="Pfam" id="PF01810">
    <property type="entry name" value="LysE"/>
    <property type="match status" value="1"/>
</dbReference>
<dbReference type="GO" id="GO:0005886">
    <property type="term" value="C:plasma membrane"/>
    <property type="evidence" value="ECO:0007669"/>
    <property type="project" value="UniProtKB-SubCell"/>
</dbReference>
<dbReference type="PANTHER" id="PTHR30086">
    <property type="entry name" value="ARGININE EXPORTER PROTEIN ARGO"/>
    <property type="match status" value="1"/>
</dbReference>
<dbReference type="EMBL" id="AF521015">
    <property type="protein sequence ID" value="AAQ08604.1"/>
    <property type="molecule type" value="Genomic_DNA"/>
</dbReference>
<dbReference type="InterPro" id="IPR001123">
    <property type="entry name" value="LeuE-type"/>
</dbReference>
<evidence type="ECO:0000256" key="6">
    <source>
        <dbReference type="SAM" id="Phobius"/>
    </source>
</evidence>
<keyword evidence="5 6" id="KW-0472">Membrane</keyword>
<dbReference type="AlphaFoldDB" id="Q71ED4"/>
<evidence type="ECO:0000256" key="1">
    <source>
        <dbReference type="ARBA" id="ARBA00004651"/>
    </source>
</evidence>
<keyword evidence="4 6" id="KW-1133">Transmembrane helix</keyword>
<evidence type="ECO:0000313" key="7">
    <source>
        <dbReference type="EMBL" id="AAQ08604.1"/>
    </source>
</evidence>
<feature type="transmembrane region" description="Helical" evidence="6">
    <location>
        <begin position="6"/>
        <end position="29"/>
    </location>
</feature>
<evidence type="ECO:0000256" key="3">
    <source>
        <dbReference type="ARBA" id="ARBA00022692"/>
    </source>
</evidence>
<organism evidence="7">
    <name type="scientific">Agrobacterium vitis</name>
    <name type="common">Rhizobium vitis</name>
    <dbReference type="NCBI Taxonomy" id="373"/>
    <lineage>
        <taxon>Bacteria</taxon>
        <taxon>Pseudomonadati</taxon>
        <taxon>Pseudomonadota</taxon>
        <taxon>Alphaproteobacteria</taxon>
        <taxon>Hyphomicrobiales</taxon>
        <taxon>Rhizobiaceae</taxon>
        <taxon>Rhizobium/Agrobacterium group</taxon>
        <taxon>Agrobacterium</taxon>
    </lineage>
</organism>
<feature type="transmembrane region" description="Helical" evidence="6">
    <location>
        <begin position="150"/>
        <end position="174"/>
    </location>
</feature>
<dbReference type="RefSeq" id="WP_174112102.1">
    <property type="nucleotide sequence ID" value="NZ_CP055268.1"/>
</dbReference>
<feature type="transmembrane region" description="Helical" evidence="6">
    <location>
        <begin position="41"/>
        <end position="62"/>
    </location>
</feature>
<name>Q71ED4_AGRVI</name>
<reference evidence="7" key="1">
    <citation type="journal article" date="2003" name="Mol. Plant Microbe Interact.">
        <title>A luxR homolog, aviR, in Agrobacterium vitis is associated with induction of necrosis on grape and a hypersensitive response on tobacco.</title>
        <authorList>
            <person name="Zheng D."/>
            <person name="Zhang H."/>
            <person name="Carle S."/>
            <person name="Hao G."/>
            <person name="Holden M.R."/>
            <person name="Burr T.J."/>
        </authorList>
    </citation>
    <scope>NUCLEOTIDE SEQUENCE</scope>
    <source>
        <strain evidence="7">F2/5</strain>
    </source>
</reference>
<comment type="subcellular location">
    <subcellularLocation>
        <location evidence="1">Cell membrane</location>
        <topology evidence="1">Multi-pass membrane protein</topology>
    </subcellularLocation>
</comment>
<keyword evidence="2" id="KW-1003">Cell membrane</keyword>
<keyword evidence="3 6" id="KW-0812">Transmembrane</keyword>
<evidence type="ECO:0008006" key="8">
    <source>
        <dbReference type="Google" id="ProtNLM"/>
    </source>
</evidence>
<dbReference type="PANTHER" id="PTHR30086:SF21">
    <property type="entry name" value="TRANSPORT PROTEIN"/>
    <property type="match status" value="1"/>
</dbReference>
<proteinExistence type="predicted"/>
<feature type="transmembrane region" description="Helical" evidence="6">
    <location>
        <begin position="68"/>
        <end position="89"/>
    </location>
</feature>
<dbReference type="GO" id="GO:0015171">
    <property type="term" value="F:amino acid transmembrane transporter activity"/>
    <property type="evidence" value="ECO:0007669"/>
    <property type="project" value="TreeGrafter"/>
</dbReference>
<protein>
    <recommendedName>
        <fullName evidence="8">LysE family translocator</fullName>
    </recommendedName>
</protein>
<sequence>MEHLPEIGLAFGAFALGMFSPGPNILSVIGTSMAVNRKAGIALALGISAGSLLWASMTAIGLTALITAYASVLTVIKIAGGLYLLWLAFKAFRSAASAKPNLDASVLAAGNLYVFFLRGLAIQLTNPKAALTWIAIMSLGLADSAPTSTALIIVIGTTILSVVGHTVYAVAFSTKRVVALYDRARRWIDTALGVFFTVAGIKLLTSRP</sequence>
<evidence type="ECO:0000256" key="2">
    <source>
        <dbReference type="ARBA" id="ARBA00022475"/>
    </source>
</evidence>
<accession>Q71ED4</accession>